<accession>A0A1H5YKP8</accession>
<organism evidence="2 3">
    <name type="scientific">Thermomonospora echinospora</name>
    <dbReference type="NCBI Taxonomy" id="1992"/>
    <lineage>
        <taxon>Bacteria</taxon>
        <taxon>Bacillati</taxon>
        <taxon>Actinomycetota</taxon>
        <taxon>Actinomycetes</taxon>
        <taxon>Streptosporangiales</taxon>
        <taxon>Thermomonosporaceae</taxon>
        <taxon>Thermomonospora</taxon>
    </lineage>
</organism>
<keyword evidence="1" id="KW-1133">Transmembrane helix</keyword>
<evidence type="ECO:0000313" key="3">
    <source>
        <dbReference type="Proteomes" id="UP000236723"/>
    </source>
</evidence>
<reference evidence="3" key="1">
    <citation type="submission" date="2016-10" db="EMBL/GenBank/DDBJ databases">
        <authorList>
            <person name="Varghese N."/>
            <person name="Submissions S."/>
        </authorList>
    </citation>
    <scope>NUCLEOTIDE SEQUENCE [LARGE SCALE GENOMIC DNA]</scope>
    <source>
        <strain evidence="3">DSM 43163</strain>
    </source>
</reference>
<keyword evidence="3" id="KW-1185">Reference proteome</keyword>
<gene>
    <name evidence="2" type="ORF">SAMN04489712_10470</name>
</gene>
<dbReference type="Proteomes" id="UP000236723">
    <property type="component" value="Unassembled WGS sequence"/>
</dbReference>
<evidence type="ECO:0000313" key="2">
    <source>
        <dbReference type="EMBL" id="SEG24729.1"/>
    </source>
</evidence>
<sequence>MPILNRGYGPAVWVARPEAAPVSQASWRKQVWPAAIALTAVIVFVAFLVPTTLPLAVIMALATVVAGGILATLVSGTAWVTRLRLLIAELRP</sequence>
<proteinExistence type="predicted"/>
<keyword evidence="1" id="KW-0472">Membrane</keyword>
<protein>
    <submittedName>
        <fullName evidence="2">Uncharacterized protein</fullName>
    </submittedName>
</protein>
<name>A0A1H5YKP8_9ACTN</name>
<keyword evidence="1" id="KW-0812">Transmembrane</keyword>
<feature type="transmembrane region" description="Helical" evidence="1">
    <location>
        <begin position="55"/>
        <end position="81"/>
    </location>
</feature>
<dbReference type="AlphaFoldDB" id="A0A1H5YKP8"/>
<dbReference type="EMBL" id="FNVO01000004">
    <property type="protein sequence ID" value="SEG24729.1"/>
    <property type="molecule type" value="Genomic_DNA"/>
</dbReference>
<evidence type="ECO:0000256" key="1">
    <source>
        <dbReference type="SAM" id="Phobius"/>
    </source>
</evidence>
<feature type="transmembrane region" description="Helical" evidence="1">
    <location>
        <begin position="31"/>
        <end position="49"/>
    </location>
</feature>